<dbReference type="PANTHER" id="PTHR13129:SF4">
    <property type="entry name" value="DDB1- AND CUL4-ASSOCIATED FACTOR 1"/>
    <property type="match status" value="1"/>
</dbReference>
<dbReference type="AlphaFoldDB" id="A0AAP0RJK1"/>
<feature type="region of interest" description="Disordered" evidence="3">
    <location>
        <begin position="149"/>
        <end position="268"/>
    </location>
</feature>
<sequence length="268" mass="29575">MLLWNGVLWDRRGSGPIHRFDQFTDYGGGGFHPAGNEVIINSEVWDLRKFRLLRSVPSLDQTAITFNARGDVIYAILRRNLEDITSAVNNRRVKHPLFAAFRTVDAVNYSDIATIPVDRCILDFATEPSDSFVGLVSMDDPEEMFSSARVYEIGRRRPTDDDSDPDDAESEEDDDDDEDGDDDAILGPDLDGDGESDADDMSNDDDSVSELDDDDDDDDDGDFIMDDGDFDGGAGLLEIVAEGDEDDGDSQMVESFSSSGEEDFGFGF</sequence>
<gene>
    <name evidence="4" type="ORF">L1049_012855</name>
</gene>
<evidence type="ECO:0000256" key="3">
    <source>
        <dbReference type="SAM" id="MobiDB-lite"/>
    </source>
</evidence>
<dbReference type="InterPro" id="IPR033270">
    <property type="entry name" value="VPRBP/DCAF1"/>
</dbReference>
<protein>
    <submittedName>
        <fullName evidence="4">Uncharacterized protein</fullName>
    </submittedName>
</protein>
<feature type="compositionally biased region" description="Acidic residues" evidence="3">
    <location>
        <begin position="161"/>
        <end position="230"/>
    </location>
</feature>
<keyword evidence="2" id="KW-0539">Nucleus</keyword>
<comment type="subcellular location">
    <subcellularLocation>
        <location evidence="1">Nucleus</location>
    </subcellularLocation>
</comment>
<accession>A0AAP0RJK1</accession>
<dbReference type="GO" id="GO:0016567">
    <property type="term" value="P:protein ubiquitination"/>
    <property type="evidence" value="ECO:0007669"/>
    <property type="project" value="InterPro"/>
</dbReference>
<evidence type="ECO:0000313" key="5">
    <source>
        <dbReference type="Proteomes" id="UP001415857"/>
    </source>
</evidence>
<dbReference type="Gene3D" id="2.130.10.10">
    <property type="entry name" value="YVTN repeat-like/Quinoprotein amine dehydrogenase"/>
    <property type="match status" value="1"/>
</dbReference>
<dbReference type="Proteomes" id="UP001415857">
    <property type="component" value="Unassembled WGS sequence"/>
</dbReference>
<dbReference type="InterPro" id="IPR015943">
    <property type="entry name" value="WD40/YVTN_repeat-like_dom_sf"/>
</dbReference>
<dbReference type="GO" id="GO:0080008">
    <property type="term" value="C:Cul4-RING E3 ubiquitin ligase complex"/>
    <property type="evidence" value="ECO:0007669"/>
    <property type="project" value="TreeGrafter"/>
</dbReference>
<keyword evidence="5" id="KW-1185">Reference proteome</keyword>
<proteinExistence type="predicted"/>
<name>A0AAP0RJK1_LIQFO</name>
<comment type="caution">
    <text evidence="4">The sequence shown here is derived from an EMBL/GenBank/DDBJ whole genome shotgun (WGS) entry which is preliminary data.</text>
</comment>
<evidence type="ECO:0000313" key="4">
    <source>
        <dbReference type="EMBL" id="KAK9279177.1"/>
    </source>
</evidence>
<dbReference type="PANTHER" id="PTHR13129">
    <property type="entry name" value="VPRBP PROTEIN-RELATED"/>
    <property type="match status" value="1"/>
</dbReference>
<evidence type="ECO:0000256" key="2">
    <source>
        <dbReference type="ARBA" id="ARBA00023242"/>
    </source>
</evidence>
<dbReference type="GO" id="GO:0005634">
    <property type="term" value="C:nucleus"/>
    <property type="evidence" value="ECO:0007669"/>
    <property type="project" value="UniProtKB-SubCell"/>
</dbReference>
<dbReference type="EMBL" id="JBBPBK010000008">
    <property type="protein sequence ID" value="KAK9279177.1"/>
    <property type="molecule type" value="Genomic_DNA"/>
</dbReference>
<evidence type="ECO:0000256" key="1">
    <source>
        <dbReference type="ARBA" id="ARBA00004123"/>
    </source>
</evidence>
<organism evidence="4 5">
    <name type="scientific">Liquidambar formosana</name>
    <name type="common">Formosan gum</name>
    <dbReference type="NCBI Taxonomy" id="63359"/>
    <lineage>
        <taxon>Eukaryota</taxon>
        <taxon>Viridiplantae</taxon>
        <taxon>Streptophyta</taxon>
        <taxon>Embryophyta</taxon>
        <taxon>Tracheophyta</taxon>
        <taxon>Spermatophyta</taxon>
        <taxon>Magnoliopsida</taxon>
        <taxon>eudicotyledons</taxon>
        <taxon>Gunneridae</taxon>
        <taxon>Pentapetalae</taxon>
        <taxon>Saxifragales</taxon>
        <taxon>Altingiaceae</taxon>
        <taxon>Liquidambar</taxon>
    </lineage>
</organism>
<reference evidence="4 5" key="1">
    <citation type="journal article" date="2024" name="Plant J.">
        <title>Genome sequences and population genomics reveal climatic adaptation and genomic divergence between two closely related sweetgum species.</title>
        <authorList>
            <person name="Xu W.Q."/>
            <person name="Ren C.Q."/>
            <person name="Zhang X.Y."/>
            <person name="Comes H.P."/>
            <person name="Liu X.H."/>
            <person name="Li Y.G."/>
            <person name="Kettle C.J."/>
            <person name="Jalonen R."/>
            <person name="Gaisberger H."/>
            <person name="Ma Y.Z."/>
            <person name="Qiu Y.X."/>
        </authorList>
    </citation>
    <scope>NUCLEOTIDE SEQUENCE [LARGE SCALE GENOMIC DNA]</scope>
    <source>
        <strain evidence="4">Hangzhou</strain>
    </source>
</reference>